<dbReference type="Proteomes" id="UP000076925">
    <property type="component" value="Unassembled WGS sequence"/>
</dbReference>
<feature type="domain" description="Transposon Tn7 transposition protein TnsD C-terminal" evidence="1">
    <location>
        <begin position="53"/>
        <end position="115"/>
    </location>
</feature>
<dbReference type="EMBL" id="ANNX02000047">
    <property type="protein sequence ID" value="KYC36318.1"/>
    <property type="molecule type" value="Genomic_DNA"/>
</dbReference>
<evidence type="ECO:0000313" key="3">
    <source>
        <dbReference type="Proteomes" id="UP000076925"/>
    </source>
</evidence>
<proteinExistence type="predicted"/>
<dbReference type="InterPro" id="IPR032750">
    <property type="entry name" value="TnsD_C"/>
</dbReference>
<accession>A0A139WV49</accession>
<keyword evidence="3" id="KW-1185">Reference proteome</keyword>
<comment type="caution">
    <text evidence="2">The sequence shown here is derived from an EMBL/GenBank/DDBJ whole genome shotgun (WGS) entry which is preliminary data.</text>
</comment>
<dbReference type="Pfam" id="PF15978">
    <property type="entry name" value="TnsD"/>
    <property type="match status" value="1"/>
</dbReference>
<organism evidence="2 3">
    <name type="scientific">Scytonema hofmannii PCC 7110</name>
    <dbReference type="NCBI Taxonomy" id="128403"/>
    <lineage>
        <taxon>Bacteria</taxon>
        <taxon>Bacillati</taxon>
        <taxon>Cyanobacteriota</taxon>
        <taxon>Cyanophyceae</taxon>
        <taxon>Nostocales</taxon>
        <taxon>Scytonemataceae</taxon>
        <taxon>Scytonema</taxon>
    </lineage>
</organism>
<reference evidence="2 3" key="1">
    <citation type="journal article" date="2013" name="Genome Biol. Evol.">
        <title>Genomes of Stigonematalean cyanobacteria (subsection V) and the evolution of oxygenic photosynthesis from prokaryotes to plastids.</title>
        <authorList>
            <person name="Dagan T."/>
            <person name="Roettger M."/>
            <person name="Stucken K."/>
            <person name="Landan G."/>
            <person name="Koch R."/>
            <person name="Major P."/>
            <person name="Gould S.B."/>
            <person name="Goremykin V.V."/>
            <person name="Rippka R."/>
            <person name="Tandeau de Marsac N."/>
            <person name="Gugger M."/>
            <person name="Lockhart P.J."/>
            <person name="Allen J.F."/>
            <person name="Brune I."/>
            <person name="Maus I."/>
            <person name="Puhler A."/>
            <person name="Martin W.F."/>
        </authorList>
    </citation>
    <scope>NUCLEOTIDE SEQUENCE [LARGE SCALE GENOMIC DNA]</scope>
    <source>
        <strain evidence="2 3">PCC 7110</strain>
    </source>
</reference>
<gene>
    <name evidence="2" type="ORF">WA1_42105</name>
</gene>
<sequence length="117" mass="14006">MLPFFFKISREIIYITYGASLIPYFFTSSFEKVIKSNFAQNLILNLPEKQLVNLVEVFQKTYPVDCLKLLQCLIDWKERPIWILRVLGYWRSPQHPLRHLLLIRLLQCSAKEFFQPV</sequence>
<evidence type="ECO:0000259" key="1">
    <source>
        <dbReference type="Pfam" id="PF15978"/>
    </source>
</evidence>
<dbReference type="AlphaFoldDB" id="A0A139WV49"/>
<name>A0A139WV49_9CYAN</name>
<evidence type="ECO:0000313" key="2">
    <source>
        <dbReference type="EMBL" id="KYC36318.1"/>
    </source>
</evidence>
<protein>
    <recommendedName>
        <fullName evidence="1">Transposon Tn7 transposition protein TnsD C-terminal domain-containing protein</fullName>
    </recommendedName>
</protein>